<keyword evidence="2" id="KW-1185">Reference proteome</keyword>
<comment type="caution">
    <text evidence="1">The sequence shown here is derived from an EMBL/GenBank/DDBJ whole genome shotgun (WGS) entry which is preliminary data.</text>
</comment>
<gene>
    <name evidence="1" type="ORF">GCM10010178_60590</name>
</gene>
<evidence type="ECO:0008006" key="3">
    <source>
        <dbReference type="Google" id="ProtNLM"/>
    </source>
</evidence>
<sequence length="59" mass="6750">MSDQICQRCGETVELSREDYEIFERMHFECFHFAFEHDLHKPGAAEDEDCGDPVCPAGA</sequence>
<protein>
    <recommendedName>
        <fullName evidence="3">LIM zinc-binding domain-containing protein</fullName>
    </recommendedName>
</protein>
<name>A0ABQ2V2P5_9PSEU</name>
<organism evidence="1 2">
    <name type="scientific">Lentzea flava</name>
    <dbReference type="NCBI Taxonomy" id="103732"/>
    <lineage>
        <taxon>Bacteria</taxon>
        <taxon>Bacillati</taxon>
        <taxon>Actinomycetota</taxon>
        <taxon>Actinomycetes</taxon>
        <taxon>Pseudonocardiales</taxon>
        <taxon>Pseudonocardiaceae</taxon>
        <taxon>Lentzea</taxon>
    </lineage>
</organism>
<proteinExistence type="predicted"/>
<dbReference type="Proteomes" id="UP000649573">
    <property type="component" value="Unassembled WGS sequence"/>
</dbReference>
<dbReference type="RefSeq" id="WP_189257159.1">
    <property type="nucleotide sequence ID" value="NZ_BMRE01000033.1"/>
</dbReference>
<accession>A0ABQ2V2P5</accession>
<evidence type="ECO:0000313" key="1">
    <source>
        <dbReference type="EMBL" id="GGU60290.1"/>
    </source>
</evidence>
<reference evidence="2" key="1">
    <citation type="journal article" date="2019" name="Int. J. Syst. Evol. Microbiol.">
        <title>The Global Catalogue of Microorganisms (GCM) 10K type strain sequencing project: providing services to taxonomists for standard genome sequencing and annotation.</title>
        <authorList>
            <consortium name="The Broad Institute Genomics Platform"/>
            <consortium name="The Broad Institute Genome Sequencing Center for Infectious Disease"/>
            <person name="Wu L."/>
            <person name="Ma J."/>
        </authorList>
    </citation>
    <scope>NUCLEOTIDE SEQUENCE [LARGE SCALE GENOMIC DNA]</scope>
    <source>
        <strain evidence="2">JCM 3296</strain>
    </source>
</reference>
<dbReference type="EMBL" id="BMRE01000033">
    <property type="protein sequence ID" value="GGU60290.1"/>
    <property type="molecule type" value="Genomic_DNA"/>
</dbReference>
<evidence type="ECO:0000313" key="2">
    <source>
        <dbReference type="Proteomes" id="UP000649573"/>
    </source>
</evidence>